<evidence type="ECO:0000256" key="1">
    <source>
        <dbReference type="SAM" id="MobiDB-lite"/>
    </source>
</evidence>
<keyword evidence="3" id="KW-1185">Reference proteome</keyword>
<dbReference type="HOGENOM" id="CLU_740006_0_0_1"/>
<feature type="region of interest" description="Disordered" evidence="1">
    <location>
        <begin position="1"/>
        <end position="90"/>
    </location>
</feature>
<dbReference type="Proteomes" id="UP000019487">
    <property type="component" value="Unassembled WGS sequence"/>
</dbReference>
<feature type="compositionally biased region" description="Polar residues" evidence="1">
    <location>
        <begin position="79"/>
        <end position="90"/>
    </location>
</feature>
<dbReference type="EMBL" id="AYSA01000041">
    <property type="protein sequence ID" value="ESZ98512.1"/>
    <property type="molecule type" value="Genomic_DNA"/>
</dbReference>
<gene>
    <name evidence="2" type="ORF">SBOR_1174</name>
</gene>
<reference evidence="2 3" key="1">
    <citation type="journal article" date="2014" name="Genome Announc.">
        <title>Draft genome sequence of Sclerotinia borealis, a psychrophilic plant pathogenic fungus.</title>
        <authorList>
            <person name="Mardanov A.V."/>
            <person name="Beletsky A.V."/>
            <person name="Kadnikov V.V."/>
            <person name="Ignatov A.N."/>
            <person name="Ravin N.V."/>
        </authorList>
    </citation>
    <scope>NUCLEOTIDE SEQUENCE [LARGE SCALE GENOMIC DNA]</scope>
    <source>
        <strain evidence="3">F-4157</strain>
    </source>
</reference>
<accession>W9CNX2</accession>
<evidence type="ECO:0000313" key="2">
    <source>
        <dbReference type="EMBL" id="ESZ98512.1"/>
    </source>
</evidence>
<proteinExistence type="predicted"/>
<feature type="compositionally biased region" description="Low complexity" evidence="1">
    <location>
        <begin position="64"/>
        <end position="78"/>
    </location>
</feature>
<comment type="caution">
    <text evidence="2">The sequence shown here is derived from an EMBL/GenBank/DDBJ whole genome shotgun (WGS) entry which is preliminary data.</text>
</comment>
<protein>
    <submittedName>
        <fullName evidence="2">Uncharacterized protein</fullName>
    </submittedName>
</protein>
<dbReference type="OrthoDB" id="10484537at2759"/>
<feature type="compositionally biased region" description="Basic and acidic residues" evidence="1">
    <location>
        <begin position="1"/>
        <end position="12"/>
    </location>
</feature>
<name>W9CNX2_SCLBF</name>
<organism evidence="2 3">
    <name type="scientific">Sclerotinia borealis (strain F-4128)</name>
    <dbReference type="NCBI Taxonomy" id="1432307"/>
    <lineage>
        <taxon>Eukaryota</taxon>
        <taxon>Fungi</taxon>
        <taxon>Dikarya</taxon>
        <taxon>Ascomycota</taxon>
        <taxon>Pezizomycotina</taxon>
        <taxon>Leotiomycetes</taxon>
        <taxon>Helotiales</taxon>
        <taxon>Sclerotiniaceae</taxon>
        <taxon>Sclerotinia</taxon>
    </lineage>
</organism>
<evidence type="ECO:0000313" key="3">
    <source>
        <dbReference type="Proteomes" id="UP000019487"/>
    </source>
</evidence>
<sequence>MSNNSRPREVKQSTKSGTPKHSRHPLPEEVRQSTKSSTPKHFRPPLPEEAKEIIRASTSKSLVSASRKTTTTLSSSRTQPQIASAKTESPTPKVISRQYFPVCRDFFLITGPGGTAYGNEAGSELSNAISSGPGRYVVKGVGDGASPVTLNDIREGFLEFIHAGKRKHATAKGCWIIFHGHSKKSSEGCRVKLSSGYWCPISELFDIFNSAKSALHLSIFIGCCCSNSAVTSVGLLPVGTTVIMLSDIASSGSDVQRWIQSLTGKWKHGASVLDLFNAFLIDGLRNRFVPRLSIVGVRDYELGDVFVQHLGKAVKQDVIHLIERHNNKGVLGPIARKIGTASPTNEFGINAIEYGAALALTFSERLASRFGYEK</sequence>
<dbReference type="AlphaFoldDB" id="W9CNX2"/>